<dbReference type="EMBL" id="HG994358">
    <property type="protein sequence ID" value="CAF2266883.1"/>
    <property type="molecule type" value="Genomic_DNA"/>
</dbReference>
<proteinExistence type="predicted"/>
<dbReference type="AlphaFoldDB" id="A0A817ATU4"/>
<dbReference type="Gramene" id="CDX76103">
    <property type="protein sequence ID" value="CDX76103"/>
    <property type="gene ID" value="GSBRNA2T00126372001"/>
</dbReference>
<reference evidence="1" key="1">
    <citation type="submission" date="2021-01" db="EMBL/GenBank/DDBJ databases">
        <authorList>
            <consortium name="Genoscope - CEA"/>
            <person name="William W."/>
        </authorList>
    </citation>
    <scope>NUCLEOTIDE SEQUENCE</scope>
</reference>
<evidence type="ECO:0000313" key="1">
    <source>
        <dbReference type="EMBL" id="CAF2266883.1"/>
    </source>
</evidence>
<gene>
    <name evidence="1" type="ORF">DARMORV10_A04P04580.1</name>
</gene>
<organism evidence="1">
    <name type="scientific">Brassica napus</name>
    <name type="common">Rape</name>
    <dbReference type="NCBI Taxonomy" id="3708"/>
    <lineage>
        <taxon>Eukaryota</taxon>
        <taxon>Viridiplantae</taxon>
        <taxon>Streptophyta</taxon>
        <taxon>Embryophyta</taxon>
        <taxon>Tracheophyta</taxon>
        <taxon>Spermatophyta</taxon>
        <taxon>Magnoliopsida</taxon>
        <taxon>eudicotyledons</taxon>
        <taxon>Gunneridae</taxon>
        <taxon>Pentapetalae</taxon>
        <taxon>rosids</taxon>
        <taxon>malvids</taxon>
        <taxon>Brassicales</taxon>
        <taxon>Brassicaceae</taxon>
        <taxon>Brassiceae</taxon>
        <taxon>Brassica</taxon>
    </lineage>
</organism>
<dbReference type="Proteomes" id="UP001295469">
    <property type="component" value="Chromosome A04"/>
</dbReference>
<accession>A0A817ATU4</accession>
<name>A0A817ATU4_BRANA</name>
<protein>
    <submittedName>
        <fullName evidence="1">(rape) hypothetical protein</fullName>
    </submittedName>
</protein>
<sequence>MDPDMRFLDVSSNLLRKGLDSMEKTFTSQREEQS</sequence>